<dbReference type="AlphaFoldDB" id="A0AAD5VT82"/>
<feature type="region of interest" description="Disordered" evidence="1">
    <location>
        <begin position="1"/>
        <end position="22"/>
    </location>
</feature>
<feature type="region of interest" description="Disordered" evidence="1">
    <location>
        <begin position="153"/>
        <end position="229"/>
    </location>
</feature>
<dbReference type="Proteomes" id="UP001213000">
    <property type="component" value="Unassembled WGS sequence"/>
</dbReference>
<name>A0AAD5VT82_9AGAR</name>
<evidence type="ECO:0000313" key="3">
    <source>
        <dbReference type="Proteomes" id="UP001213000"/>
    </source>
</evidence>
<organism evidence="2 3">
    <name type="scientific">Leucocoprinus birnbaumii</name>
    <dbReference type="NCBI Taxonomy" id="56174"/>
    <lineage>
        <taxon>Eukaryota</taxon>
        <taxon>Fungi</taxon>
        <taxon>Dikarya</taxon>
        <taxon>Basidiomycota</taxon>
        <taxon>Agaricomycotina</taxon>
        <taxon>Agaricomycetes</taxon>
        <taxon>Agaricomycetidae</taxon>
        <taxon>Agaricales</taxon>
        <taxon>Agaricineae</taxon>
        <taxon>Agaricaceae</taxon>
        <taxon>Leucocoprinus</taxon>
    </lineage>
</organism>
<keyword evidence="3" id="KW-1185">Reference proteome</keyword>
<comment type="caution">
    <text evidence="2">The sequence shown here is derived from an EMBL/GenBank/DDBJ whole genome shotgun (WGS) entry which is preliminary data.</text>
</comment>
<feature type="compositionally biased region" description="Low complexity" evidence="1">
    <location>
        <begin position="158"/>
        <end position="169"/>
    </location>
</feature>
<accession>A0AAD5VT82</accession>
<sequence length="229" mass="24751">MPNTTSSSDPSAPSSPSVSMHGVNFNFVSGVQNNYNVNGVATQGEVDPKAQSFFTRNLSHKSAPAGFNEPPSSPQPQVYHQSSTPYMQMATTEHGRFDPPGSSNSSRTYAKGCQLYSWDFVTNPYLQPSGLMHPPEPHPQSSQEHLYPEPLITHNEGSQISPSPQSLSSRNYSQTSGRQTAQGTTAPPKTLQTSSIHEVMQQLMPPPHPQLGANAFPVHSQSKQGFSGC</sequence>
<gene>
    <name evidence="2" type="ORF">NP233_g7048</name>
</gene>
<protein>
    <submittedName>
        <fullName evidence="2">Uncharacterized protein</fullName>
    </submittedName>
</protein>
<evidence type="ECO:0000313" key="2">
    <source>
        <dbReference type="EMBL" id="KAJ3566367.1"/>
    </source>
</evidence>
<feature type="compositionally biased region" description="Polar residues" evidence="1">
    <location>
        <begin position="170"/>
        <end position="196"/>
    </location>
</feature>
<feature type="compositionally biased region" description="Low complexity" evidence="1">
    <location>
        <begin position="1"/>
        <end position="19"/>
    </location>
</feature>
<dbReference type="EMBL" id="JANIEX010000493">
    <property type="protein sequence ID" value="KAJ3566367.1"/>
    <property type="molecule type" value="Genomic_DNA"/>
</dbReference>
<proteinExistence type="predicted"/>
<evidence type="ECO:0000256" key="1">
    <source>
        <dbReference type="SAM" id="MobiDB-lite"/>
    </source>
</evidence>
<feature type="compositionally biased region" description="Polar residues" evidence="1">
    <location>
        <begin position="219"/>
        <end position="229"/>
    </location>
</feature>
<reference evidence="2" key="1">
    <citation type="submission" date="2022-07" db="EMBL/GenBank/DDBJ databases">
        <title>Genome Sequence of Leucocoprinus birnbaumii.</title>
        <authorList>
            <person name="Buettner E."/>
        </authorList>
    </citation>
    <scope>NUCLEOTIDE SEQUENCE</scope>
    <source>
        <strain evidence="2">VT141</strain>
    </source>
</reference>